<dbReference type="InParanoid" id="A0A423PK19"/>
<feature type="chain" id="PRO_5018986722" evidence="1">
    <location>
        <begin position="25"/>
        <end position="463"/>
    </location>
</feature>
<dbReference type="EMBL" id="AYKG01000041">
    <property type="protein sequence ID" value="ROO25950.1"/>
    <property type="molecule type" value="Genomic_DNA"/>
</dbReference>
<gene>
    <name evidence="2" type="ORF">SAJA_12060</name>
</gene>
<proteinExistence type="predicted"/>
<keyword evidence="1" id="KW-0732">Signal</keyword>
<protein>
    <submittedName>
        <fullName evidence="2">Peptidase</fullName>
    </submittedName>
</protein>
<dbReference type="OrthoDB" id="614750at2"/>
<organism evidence="2 3">
    <name type="scientific">Salinisphaera japonica YTM-1</name>
    <dbReference type="NCBI Taxonomy" id="1209778"/>
    <lineage>
        <taxon>Bacteria</taxon>
        <taxon>Pseudomonadati</taxon>
        <taxon>Pseudomonadota</taxon>
        <taxon>Gammaproteobacteria</taxon>
        <taxon>Salinisphaerales</taxon>
        <taxon>Salinisphaeraceae</taxon>
        <taxon>Salinisphaera</taxon>
    </lineage>
</organism>
<dbReference type="AlphaFoldDB" id="A0A423PK19"/>
<dbReference type="Proteomes" id="UP000285310">
    <property type="component" value="Unassembled WGS sequence"/>
</dbReference>
<name>A0A423PK19_9GAMM</name>
<sequence>MTKRLSQLAVALVLPVCGISAAQALPITIINADPAGEGFNDQRPVNPVGGNTATTLGAQRLAVLEAAADLLGAQLDGPVPLVVKVRSSNSLRCTDSSAVIANGGSTFVFRNFPGATVADTFYPVGLANQLAGFDLIPADNAAGNDPSDITITLNRRLGQDGCLSRSTVYYGLDDSPPPASINLLGVATHELIHGFGFSSGMNPRNGDFSIGAPSIYDQLIRVNDDAFSSDRFVDLTSAERLMAATNGANDELFLGSKNAVRGKTELLVNRGESSAGPGLYTPEKIQPGSSVSHWTTSLVPNQLMEPTATFDQRPTQQLGLATCALADLGWTLAASAACPDGQNDKALTFGERYIDFGTIRPGRFTFRRLDVYSTSGAPVRITDIKTAGVNYAVSQSNCIGTVQLNAPCTARVNFDAVEPGIYRSTLTVTYENGQQISTQLVGQKSDADGNVPNRTAVAASANG</sequence>
<dbReference type="Gene3D" id="2.60.40.10">
    <property type="entry name" value="Immunoglobulins"/>
    <property type="match status" value="1"/>
</dbReference>
<dbReference type="RefSeq" id="WP_123658888.1">
    <property type="nucleotide sequence ID" value="NZ_AYKG01000041.1"/>
</dbReference>
<dbReference type="InterPro" id="IPR013783">
    <property type="entry name" value="Ig-like_fold"/>
</dbReference>
<evidence type="ECO:0000313" key="3">
    <source>
        <dbReference type="Proteomes" id="UP000285310"/>
    </source>
</evidence>
<evidence type="ECO:0000256" key="1">
    <source>
        <dbReference type="SAM" id="SignalP"/>
    </source>
</evidence>
<accession>A0A423PK19</accession>
<evidence type="ECO:0000313" key="2">
    <source>
        <dbReference type="EMBL" id="ROO25950.1"/>
    </source>
</evidence>
<feature type="signal peptide" evidence="1">
    <location>
        <begin position="1"/>
        <end position="24"/>
    </location>
</feature>
<comment type="caution">
    <text evidence="2">The sequence shown here is derived from an EMBL/GenBank/DDBJ whole genome shotgun (WGS) entry which is preliminary data.</text>
</comment>
<keyword evidence="3" id="KW-1185">Reference proteome</keyword>
<reference evidence="2 3" key="1">
    <citation type="submission" date="2013-10" db="EMBL/GenBank/DDBJ databases">
        <title>Salinisphaera japonica YTM-1 Genome Sequencing.</title>
        <authorList>
            <person name="Lai Q."/>
            <person name="Li C."/>
            <person name="Shao Z."/>
        </authorList>
    </citation>
    <scope>NUCLEOTIDE SEQUENCE [LARGE SCALE GENOMIC DNA]</scope>
    <source>
        <strain evidence="2 3">YTM-1</strain>
    </source>
</reference>